<name>A0A0F9YEN5_9ZZZZ</name>
<dbReference type="AlphaFoldDB" id="A0A0F9YEN5"/>
<sequence length="59" mass="7272">MFYVYPQEIKGFSLIRQDGAFNIRFPWDIDISKYFLLKIQDYLLNRELYNDPMVKYNNN</sequence>
<dbReference type="EMBL" id="LAZR01000029">
    <property type="protein sequence ID" value="KKO02909.1"/>
    <property type="molecule type" value="Genomic_DNA"/>
</dbReference>
<accession>A0A0F9YEN5</accession>
<reference evidence="1" key="1">
    <citation type="journal article" date="2015" name="Nature">
        <title>Complex archaea that bridge the gap between prokaryotes and eukaryotes.</title>
        <authorList>
            <person name="Spang A."/>
            <person name="Saw J.H."/>
            <person name="Jorgensen S.L."/>
            <person name="Zaremba-Niedzwiedzka K."/>
            <person name="Martijn J."/>
            <person name="Lind A.E."/>
            <person name="van Eijk R."/>
            <person name="Schleper C."/>
            <person name="Guy L."/>
            <person name="Ettema T.J."/>
        </authorList>
    </citation>
    <scope>NUCLEOTIDE SEQUENCE</scope>
</reference>
<organism evidence="1">
    <name type="scientific">marine sediment metagenome</name>
    <dbReference type="NCBI Taxonomy" id="412755"/>
    <lineage>
        <taxon>unclassified sequences</taxon>
        <taxon>metagenomes</taxon>
        <taxon>ecological metagenomes</taxon>
    </lineage>
</organism>
<evidence type="ECO:0000313" key="1">
    <source>
        <dbReference type="EMBL" id="KKO02909.1"/>
    </source>
</evidence>
<proteinExistence type="predicted"/>
<protein>
    <submittedName>
        <fullName evidence="1">Uncharacterized protein</fullName>
    </submittedName>
</protein>
<gene>
    <name evidence="1" type="ORF">LCGC14_0103630</name>
</gene>
<comment type="caution">
    <text evidence="1">The sequence shown here is derived from an EMBL/GenBank/DDBJ whole genome shotgun (WGS) entry which is preliminary data.</text>
</comment>